<evidence type="ECO:0000313" key="1">
    <source>
        <dbReference type="EMBL" id="MQL96065.1"/>
    </source>
</evidence>
<accession>A0A843VJD6</accession>
<keyword evidence="2" id="KW-1185">Reference proteome</keyword>
<proteinExistence type="predicted"/>
<organism evidence="1 2">
    <name type="scientific">Colocasia esculenta</name>
    <name type="common">Wild taro</name>
    <name type="synonym">Arum esculentum</name>
    <dbReference type="NCBI Taxonomy" id="4460"/>
    <lineage>
        <taxon>Eukaryota</taxon>
        <taxon>Viridiplantae</taxon>
        <taxon>Streptophyta</taxon>
        <taxon>Embryophyta</taxon>
        <taxon>Tracheophyta</taxon>
        <taxon>Spermatophyta</taxon>
        <taxon>Magnoliopsida</taxon>
        <taxon>Liliopsida</taxon>
        <taxon>Araceae</taxon>
        <taxon>Aroideae</taxon>
        <taxon>Colocasieae</taxon>
        <taxon>Colocasia</taxon>
    </lineage>
</organism>
<protein>
    <submittedName>
        <fullName evidence="1">Uncharacterized protein</fullName>
    </submittedName>
</protein>
<sequence>MLMVVPWCALNISQVTNICDLNLPTSGDACPQRNLHHCREHGFLSQINLFPVDLLPLERPHQVGDEVLEMEHGQPYPRANPPPRPEWHHLHLPAPRYVRVHPFASGQEPLRPELHGLLPRLRVPVDVRHREVDGRVLGYHVSIHGELLRYGVGQNEVRWRVPPESFHDYRLERRRGGVRAGVEELGAEGDDLLLVELSVVFFRQLQVEEGIHVREVEAVLAGRAPSSHLLSARSYQREVDLPLPLAQLQQLPPRPSEHVLGKLGHEGEDVEFADEHEQVPLRFLNIADGLLVELLAEAHEHEQTEHGVLEALHDDHDAIAGARAGTELVEEDAEDPLAGMRICLDARRVKDLQHQVATEEAPQGPVARGADVVLVPANESDAGEGCGAVGEDGAVLDEQLVGDLPA</sequence>
<name>A0A843VJD6_COLES</name>
<evidence type="ECO:0000313" key="2">
    <source>
        <dbReference type="Proteomes" id="UP000652761"/>
    </source>
</evidence>
<reference evidence="1" key="1">
    <citation type="submission" date="2017-07" db="EMBL/GenBank/DDBJ databases">
        <title>Taro Niue Genome Assembly and Annotation.</title>
        <authorList>
            <person name="Atibalentja N."/>
            <person name="Keating K."/>
            <person name="Fields C.J."/>
        </authorList>
    </citation>
    <scope>NUCLEOTIDE SEQUENCE</scope>
    <source>
        <strain evidence="1">Niue_2</strain>
        <tissue evidence="1">Leaf</tissue>
    </source>
</reference>
<comment type="caution">
    <text evidence="1">The sequence shown here is derived from an EMBL/GenBank/DDBJ whole genome shotgun (WGS) entry which is preliminary data.</text>
</comment>
<dbReference type="Proteomes" id="UP000652761">
    <property type="component" value="Unassembled WGS sequence"/>
</dbReference>
<dbReference type="OrthoDB" id="10489166at2759"/>
<gene>
    <name evidence="1" type="ORF">Taro_028732</name>
</gene>
<dbReference type="AlphaFoldDB" id="A0A843VJD6"/>
<dbReference type="EMBL" id="NMUH01001871">
    <property type="protein sequence ID" value="MQL96065.1"/>
    <property type="molecule type" value="Genomic_DNA"/>
</dbReference>